<evidence type="ECO:0000256" key="3">
    <source>
        <dbReference type="ARBA" id="ARBA00022840"/>
    </source>
</evidence>
<feature type="domain" description="ABC transporter" evidence="7">
    <location>
        <begin position="2"/>
        <end position="246"/>
    </location>
</feature>
<dbReference type="Pfam" id="PF12848">
    <property type="entry name" value="ABC_tran_Xtn"/>
    <property type="match status" value="1"/>
</dbReference>
<keyword evidence="2" id="KW-0547">Nucleotide-binding</keyword>
<organism evidence="8 9">
    <name type="scientific">Pseudomonas putida</name>
    <name type="common">Arthrobacter siderocapsulatus</name>
    <dbReference type="NCBI Taxonomy" id="303"/>
    <lineage>
        <taxon>Bacteria</taxon>
        <taxon>Pseudomonadati</taxon>
        <taxon>Pseudomonadota</taxon>
        <taxon>Gammaproteobacteria</taxon>
        <taxon>Pseudomonadales</taxon>
        <taxon>Pseudomonadaceae</taxon>
        <taxon>Pseudomonas</taxon>
    </lineage>
</organism>
<evidence type="ECO:0000313" key="8">
    <source>
        <dbReference type="EMBL" id="OAI94939.1"/>
    </source>
</evidence>
<reference evidence="8 9" key="1">
    <citation type="submission" date="2016-03" db="EMBL/GenBank/DDBJ databases">
        <title>Draft Genome Assembly of Pseudomonas putida strain CBF10-2.</title>
        <authorList>
            <person name="Iyer R.S."/>
            <person name="Damania A."/>
        </authorList>
    </citation>
    <scope>NUCLEOTIDE SEQUENCE [LARGE SCALE GENOMIC DNA]</scope>
    <source>
        <strain evidence="8 9">CBF10-2</strain>
    </source>
</reference>
<dbReference type="PANTHER" id="PTHR19211">
    <property type="entry name" value="ATP-BINDING TRANSPORT PROTEIN-RELATED"/>
    <property type="match status" value="1"/>
</dbReference>
<dbReference type="Pfam" id="PF00005">
    <property type="entry name" value="ABC_tran"/>
    <property type="match status" value="2"/>
</dbReference>
<dbReference type="FunFam" id="3.40.50.300:FF:002053">
    <property type="entry name" value="ABC transporter ATP-binding protein"/>
    <property type="match status" value="1"/>
</dbReference>
<feature type="domain" description="ABC transporter" evidence="7">
    <location>
        <begin position="310"/>
        <end position="527"/>
    </location>
</feature>
<dbReference type="RefSeq" id="WP_064301088.1">
    <property type="nucleotide sequence ID" value="NZ_LUCV01000003.1"/>
</dbReference>
<dbReference type="GO" id="GO:0016887">
    <property type="term" value="F:ATP hydrolysis activity"/>
    <property type="evidence" value="ECO:0007669"/>
    <property type="project" value="InterPro"/>
</dbReference>
<dbReference type="PROSITE" id="PS50893">
    <property type="entry name" value="ABC_TRANSPORTER_2"/>
    <property type="match status" value="2"/>
</dbReference>
<dbReference type="PROSITE" id="PS00211">
    <property type="entry name" value="ABC_TRANSPORTER_1"/>
    <property type="match status" value="2"/>
</dbReference>
<dbReference type="Gene3D" id="1.10.287.1490">
    <property type="match status" value="1"/>
</dbReference>
<evidence type="ECO:0000256" key="5">
    <source>
        <dbReference type="ARBA" id="ARBA00069073"/>
    </source>
</evidence>
<dbReference type="PANTHER" id="PTHR19211:SF14">
    <property type="entry name" value="ATP-BINDING CASSETTE SUB-FAMILY F MEMBER 1"/>
    <property type="match status" value="1"/>
</dbReference>
<evidence type="ECO:0000256" key="6">
    <source>
        <dbReference type="SAM" id="Coils"/>
    </source>
</evidence>
<keyword evidence="6" id="KW-0175">Coiled coil</keyword>
<dbReference type="InterPro" id="IPR003593">
    <property type="entry name" value="AAA+_ATPase"/>
</dbReference>
<dbReference type="InterPro" id="IPR027417">
    <property type="entry name" value="P-loop_NTPase"/>
</dbReference>
<evidence type="ECO:0000256" key="2">
    <source>
        <dbReference type="ARBA" id="ARBA00022741"/>
    </source>
</evidence>
<keyword evidence="3 8" id="KW-0067">ATP-binding</keyword>
<dbReference type="Proteomes" id="UP000077752">
    <property type="component" value="Unassembled WGS sequence"/>
</dbReference>
<comment type="caution">
    <text evidence="8">The sequence shown here is derived from an EMBL/GenBank/DDBJ whole genome shotgun (WGS) entry which is preliminary data.</text>
</comment>
<dbReference type="Gene3D" id="3.40.50.300">
    <property type="entry name" value="P-loop containing nucleotide triphosphate hydrolases"/>
    <property type="match status" value="2"/>
</dbReference>
<evidence type="ECO:0000256" key="4">
    <source>
        <dbReference type="ARBA" id="ARBA00061571"/>
    </source>
</evidence>
<evidence type="ECO:0000256" key="1">
    <source>
        <dbReference type="ARBA" id="ARBA00022737"/>
    </source>
</evidence>
<evidence type="ECO:0000313" key="9">
    <source>
        <dbReference type="Proteomes" id="UP000077752"/>
    </source>
</evidence>
<protein>
    <recommendedName>
        <fullName evidence="5">Probable ATP-binding protein YheS</fullName>
    </recommendedName>
</protein>
<evidence type="ECO:0000259" key="7">
    <source>
        <dbReference type="PROSITE" id="PS50893"/>
    </source>
</evidence>
<dbReference type="SUPFAM" id="SSF52540">
    <property type="entry name" value="P-loop containing nucleoside triphosphate hydrolases"/>
    <property type="match status" value="2"/>
</dbReference>
<dbReference type="SMART" id="SM00382">
    <property type="entry name" value="AAA"/>
    <property type="match status" value="2"/>
</dbReference>
<dbReference type="InterPro" id="IPR003439">
    <property type="entry name" value="ABC_transporter-like_ATP-bd"/>
</dbReference>
<dbReference type="InterPro" id="IPR050611">
    <property type="entry name" value="ABCF"/>
</dbReference>
<accession>A0A177SVX6</accession>
<dbReference type="CDD" id="cd03221">
    <property type="entry name" value="ABCF_EF-3"/>
    <property type="match status" value="2"/>
</dbReference>
<name>A0A177SVX6_PSEPU</name>
<dbReference type="GO" id="GO:0005524">
    <property type="term" value="F:ATP binding"/>
    <property type="evidence" value="ECO:0007669"/>
    <property type="project" value="UniProtKB-KW"/>
</dbReference>
<sequence length="636" mass="70766">MIRLSNLTLQRGPQRLLEGAELTLHAGQKAGLIGANGAGKSSLFALLRGELTPDSGDCQLPGDWRIAHMRQEVDTLDRLAVDYVLDGDIRLRKVQDELAAAEAAHDNAALARLHVELDSADGYTADARARKLLAGLGFSNEQMDRRVGDFSGGWRMRLNLAQALMCPSDLLLLDEPTNHLDLDAILWLEEWLKGYPGTLLLISHDRDFLDAVVDHVAHVEQCKLTLYRGGYTAFERARAERLAQQQQAYEKQQAQRAHMEKYIARFKAQATKARQAQSRIKALERMEELTAAHVDSPFDFVFRESQKISSPLLDLSEARLGYGEKTVLEKVKLQLVPGARIGLLGPNGAGKSTLIKNLSGELQPLAGRLVRGENTAVGYFAQHQLDSLDSKASPLLHLQRLAPSEREQTLRDFLGGFDFRGDRCDEPVVNFSGGEKARLALALIAWERPNLLLLDEPTNHLDLEMRLALTMALQEFSGAVVVVSHDRHLLKSTTDEFLLVADGKVSEFEGDLDDYARWLVDYRQRNAPVSNTPVNPDKTDKKAQRQAAAALRQQLAPHKRQADKLEAELSKLHADLAKVEASLGDSGVYEAARKDELRDLLARQAQLKTREAELEEAWMEALEVLETMQAELEALS</sequence>
<keyword evidence="1" id="KW-0677">Repeat</keyword>
<dbReference type="FunFam" id="3.40.50.300:FF:000011">
    <property type="entry name" value="Putative ABC transporter ATP-binding component"/>
    <property type="match status" value="1"/>
</dbReference>
<dbReference type="AlphaFoldDB" id="A0A177SVX6"/>
<dbReference type="InterPro" id="IPR017871">
    <property type="entry name" value="ABC_transporter-like_CS"/>
</dbReference>
<proteinExistence type="inferred from homology"/>
<feature type="coiled-coil region" evidence="6">
    <location>
        <begin position="548"/>
        <end position="617"/>
    </location>
</feature>
<comment type="similarity">
    <text evidence="4">Belongs to the ABC transporter superfamily. ABCF family. YheS subfamily.</text>
</comment>
<gene>
    <name evidence="8" type="ORF">AYO28_05365</name>
</gene>
<dbReference type="EMBL" id="LUCV01000003">
    <property type="protein sequence ID" value="OAI94939.1"/>
    <property type="molecule type" value="Genomic_DNA"/>
</dbReference>
<dbReference type="InterPro" id="IPR032781">
    <property type="entry name" value="ABC_tran_Xtn"/>
</dbReference>